<reference evidence="1" key="1">
    <citation type="submission" date="2022-04" db="EMBL/GenBank/DDBJ databases">
        <title>Genome of the entomopathogenic fungus Entomophthora muscae.</title>
        <authorList>
            <person name="Elya C."/>
            <person name="Lovett B.R."/>
            <person name="Lee E."/>
            <person name="Macias A.M."/>
            <person name="Hajek A.E."/>
            <person name="De Bivort B.L."/>
            <person name="Kasson M.T."/>
            <person name="De Fine Licht H.H."/>
            <person name="Stajich J.E."/>
        </authorList>
    </citation>
    <scope>NUCLEOTIDE SEQUENCE</scope>
    <source>
        <strain evidence="1">Berkeley</strain>
    </source>
</reference>
<name>A0ACC2SX78_9FUNG</name>
<organism evidence="1 2">
    <name type="scientific">Entomophthora muscae</name>
    <dbReference type="NCBI Taxonomy" id="34485"/>
    <lineage>
        <taxon>Eukaryota</taxon>
        <taxon>Fungi</taxon>
        <taxon>Fungi incertae sedis</taxon>
        <taxon>Zoopagomycota</taxon>
        <taxon>Entomophthoromycotina</taxon>
        <taxon>Entomophthoromycetes</taxon>
        <taxon>Entomophthorales</taxon>
        <taxon>Entomophthoraceae</taxon>
        <taxon>Entomophthora</taxon>
    </lineage>
</organism>
<gene>
    <name evidence="1" type="primary">BUD7_3</name>
    <name evidence="1" type="ORF">DSO57_1004096</name>
</gene>
<evidence type="ECO:0000313" key="1">
    <source>
        <dbReference type="EMBL" id="KAJ9066998.1"/>
    </source>
</evidence>
<proteinExistence type="predicted"/>
<accession>A0ACC2SX78</accession>
<protein>
    <submittedName>
        <fullName evidence="1">Bud site selection protein</fullName>
    </submittedName>
</protein>
<comment type="caution">
    <text evidence="1">The sequence shown here is derived from an EMBL/GenBank/DDBJ whole genome shotgun (WGS) entry which is preliminary data.</text>
</comment>
<dbReference type="EMBL" id="QTSX02004270">
    <property type="protein sequence ID" value="KAJ9066998.1"/>
    <property type="molecule type" value="Genomic_DNA"/>
</dbReference>
<sequence>MLFGHWCEQNSSEINFLIDQEILGVRALCDGLEEQPFSFSLLLVQVDFLFSKGRLDMAISLAQRAVNVAPSEFRTWIKLAEIYVEMKDYCQALLTLNSCPMFALVERELPKMPAPTRAHFPPRPDAILAYGLSEDLDRQEDPNSALARLPGNFLRGTFLRAYKLLTLIALKVGWDELLRFRSSSFVMEEEYRMQKFRDDKPIRARHLSPVPSSNEPIISKDTREHSPVSDHHDAFVNGSPSIIVTEEGSTRDPHDLSEEASKVPIQDEDEVLETRMTEVSLKELPALPVGNLVPTPTGSRPGTPSSSNFQRKRLCERWLDNLFMVLYEDLRTFASWREEMSAGRLQGLSFRYTGARWEALGDLCLRLHRRNEAREAYANCVQTKFSPQAWAYLLEVSTLENDLQKTMSSLIRMAMYFEKIYSSCQIPSHAMRSIKHLIQTHGLAKVQNLLLSLDLNHEVVKVIDRYIALAKSFNMKGTLES</sequence>
<dbReference type="Proteomes" id="UP001165960">
    <property type="component" value="Unassembled WGS sequence"/>
</dbReference>
<keyword evidence="2" id="KW-1185">Reference proteome</keyword>
<evidence type="ECO:0000313" key="2">
    <source>
        <dbReference type="Proteomes" id="UP001165960"/>
    </source>
</evidence>